<gene>
    <name evidence="14" type="primary">folK</name>
    <name evidence="14" type="ORF">ACFODZ_13995</name>
</gene>
<name>A0ABV7JBA6_9GAMM</name>
<evidence type="ECO:0000256" key="6">
    <source>
        <dbReference type="ARBA" id="ARBA00022741"/>
    </source>
</evidence>
<sequence length="173" mass="20340">MHRARDQICYLGLGSNLNNPTRQLRLAINYLNRLPGCQVINTSAWYRSKPWGIKNQPDFVNAAVSMHTQKTPMQLLKLIKVIEYRIMGRQHNARWHSRVIDIDILLYDTIQLNRAELQVPHPLITQRCFVMAPLLELNPQLPTHLHQQIISHCQRHRCEEQLVKIRHVKHQKG</sequence>
<evidence type="ECO:0000313" key="14">
    <source>
        <dbReference type="EMBL" id="MFC3195361.1"/>
    </source>
</evidence>
<dbReference type="NCBIfam" id="TIGR01498">
    <property type="entry name" value="folK"/>
    <property type="match status" value="1"/>
</dbReference>
<dbReference type="SUPFAM" id="SSF55083">
    <property type="entry name" value="6-hydroxymethyl-7,8-dihydropterin pyrophosphokinase, HPPK"/>
    <property type="match status" value="1"/>
</dbReference>
<accession>A0ABV7JBA6</accession>
<keyword evidence="15" id="KW-1185">Reference proteome</keyword>
<keyword evidence="8" id="KW-0067">ATP-binding</keyword>
<evidence type="ECO:0000256" key="1">
    <source>
        <dbReference type="ARBA" id="ARBA00005051"/>
    </source>
</evidence>
<protein>
    <recommendedName>
        <fullName evidence="4">2-amino-4-hydroxy-6-hydroxymethyldihydropteridine pyrophosphokinase</fullName>
        <ecNumber evidence="3">2.7.6.3</ecNumber>
    </recommendedName>
    <alternativeName>
        <fullName evidence="11">6-hydroxymethyl-7,8-dihydropterin pyrophosphokinase</fullName>
    </alternativeName>
    <alternativeName>
        <fullName evidence="12">7,8-dihydro-6-hydroxymethylpterin-pyrophosphokinase</fullName>
    </alternativeName>
</protein>
<evidence type="ECO:0000259" key="13">
    <source>
        <dbReference type="Pfam" id="PF01288"/>
    </source>
</evidence>
<proteinExistence type="inferred from homology"/>
<keyword evidence="9" id="KW-0289">Folate biosynthesis</keyword>
<dbReference type="InterPro" id="IPR035907">
    <property type="entry name" value="Hppk_sf"/>
</dbReference>
<evidence type="ECO:0000256" key="4">
    <source>
        <dbReference type="ARBA" id="ARBA00016218"/>
    </source>
</evidence>
<comment type="function">
    <text evidence="10">Catalyzes the transfer of pyrophosphate from adenosine triphosphate (ATP) to 6-hydroxymethyl-7,8-dihydropterin, an enzymatic step in folate biosynthesis pathway.</text>
</comment>
<dbReference type="EMBL" id="JBHRTS010000008">
    <property type="protein sequence ID" value="MFC3195361.1"/>
    <property type="molecule type" value="Genomic_DNA"/>
</dbReference>
<evidence type="ECO:0000256" key="11">
    <source>
        <dbReference type="ARBA" id="ARBA00029766"/>
    </source>
</evidence>
<evidence type="ECO:0000256" key="12">
    <source>
        <dbReference type="ARBA" id="ARBA00033413"/>
    </source>
</evidence>
<evidence type="ECO:0000256" key="7">
    <source>
        <dbReference type="ARBA" id="ARBA00022777"/>
    </source>
</evidence>
<evidence type="ECO:0000256" key="10">
    <source>
        <dbReference type="ARBA" id="ARBA00029409"/>
    </source>
</evidence>
<dbReference type="RefSeq" id="WP_157893043.1">
    <property type="nucleotide sequence ID" value="NZ_JBHRTS010000008.1"/>
</dbReference>
<reference evidence="15" key="1">
    <citation type="journal article" date="2019" name="Int. J. Syst. Evol. Microbiol.">
        <title>The Global Catalogue of Microorganisms (GCM) 10K type strain sequencing project: providing services to taxonomists for standard genome sequencing and annotation.</title>
        <authorList>
            <consortium name="The Broad Institute Genomics Platform"/>
            <consortium name="The Broad Institute Genome Sequencing Center for Infectious Disease"/>
            <person name="Wu L."/>
            <person name="Ma J."/>
        </authorList>
    </citation>
    <scope>NUCLEOTIDE SEQUENCE [LARGE SCALE GENOMIC DNA]</scope>
    <source>
        <strain evidence="15">KCTC 42953</strain>
    </source>
</reference>
<evidence type="ECO:0000256" key="5">
    <source>
        <dbReference type="ARBA" id="ARBA00022679"/>
    </source>
</evidence>
<dbReference type="PANTHER" id="PTHR43071:SF1">
    <property type="entry name" value="2-AMINO-4-HYDROXY-6-HYDROXYMETHYLDIHYDROPTERIDINE PYROPHOSPHOKINASE"/>
    <property type="match status" value="1"/>
</dbReference>
<keyword evidence="6" id="KW-0547">Nucleotide-binding</keyword>
<dbReference type="Proteomes" id="UP001595533">
    <property type="component" value="Unassembled WGS sequence"/>
</dbReference>
<comment type="pathway">
    <text evidence="1">Cofactor biosynthesis; tetrahydrofolate biosynthesis; 2-amino-4-hydroxy-6-hydroxymethyl-7,8-dihydropteridine diphosphate from 7,8-dihydroneopterin triphosphate: step 4/4.</text>
</comment>
<dbReference type="PANTHER" id="PTHR43071">
    <property type="entry name" value="2-AMINO-4-HYDROXY-6-HYDROXYMETHYLDIHYDROPTERIDINE PYROPHOSPHOKINASE"/>
    <property type="match status" value="1"/>
</dbReference>
<organism evidence="14 15">
    <name type="scientific">Marinicella sediminis</name>
    <dbReference type="NCBI Taxonomy" id="1792834"/>
    <lineage>
        <taxon>Bacteria</taxon>
        <taxon>Pseudomonadati</taxon>
        <taxon>Pseudomonadota</taxon>
        <taxon>Gammaproteobacteria</taxon>
        <taxon>Lysobacterales</taxon>
        <taxon>Marinicellaceae</taxon>
        <taxon>Marinicella</taxon>
    </lineage>
</organism>
<dbReference type="Pfam" id="PF01288">
    <property type="entry name" value="HPPK"/>
    <property type="match status" value="1"/>
</dbReference>
<dbReference type="InterPro" id="IPR000550">
    <property type="entry name" value="Hppk"/>
</dbReference>
<comment type="similarity">
    <text evidence="2">Belongs to the HPPK family.</text>
</comment>
<keyword evidence="7" id="KW-0418">Kinase</keyword>
<dbReference type="Gene3D" id="3.30.70.560">
    <property type="entry name" value="7,8-Dihydro-6-hydroxymethylpterin-pyrophosphokinase HPPK"/>
    <property type="match status" value="1"/>
</dbReference>
<feature type="domain" description="7,8-dihydro-6-hydroxymethylpterin-pyrophosphokinase" evidence="13">
    <location>
        <begin position="10"/>
        <end position="139"/>
    </location>
</feature>
<dbReference type="GO" id="GO:0003848">
    <property type="term" value="F:2-amino-4-hydroxy-6-hydroxymethyldihydropteridine diphosphokinase activity"/>
    <property type="evidence" value="ECO:0007669"/>
    <property type="project" value="UniProtKB-EC"/>
</dbReference>
<dbReference type="EC" id="2.7.6.3" evidence="3"/>
<keyword evidence="5 14" id="KW-0808">Transferase</keyword>
<evidence type="ECO:0000256" key="3">
    <source>
        <dbReference type="ARBA" id="ARBA00013253"/>
    </source>
</evidence>
<evidence type="ECO:0000256" key="9">
    <source>
        <dbReference type="ARBA" id="ARBA00022909"/>
    </source>
</evidence>
<evidence type="ECO:0000313" key="15">
    <source>
        <dbReference type="Proteomes" id="UP001595533"/>
    </source>
</evidence>
<evidence type="ECO:0000256" key="8">
    <source>
        <dbReference type="ARBA" id="ARBA00022840"/>
    </source>
</evidence>
<evidence type="ECO:0000256" key="2">
    <source>
        <dbReference type="ARBA" id="ARBA00005810"/>
    </source>
</evidence>
<comment type="caution">
    <text evidence="14">The sequence shown here is derived from an EMBL/GenBank/DDBJ whole genome shotgun (WGS) entry which is preliminary data.</text>
</comment>
<dbReference type="CDD" id="cd00483">
    <property type="entry name" value="HPPK"/>
    <property type="match status" value="1"/>
</dbReference>